<protein>
    <recommendedName>
        <fullName evidence="1">AB hydrolase-1 domain-containing protein</fullName>
    </recommendedName>
</protein>
<dbReference type="Gene3D" id="3.40.50.1820">
    <property type="entry name" value="alpha/beta hydrolase"/>
    <property type="match status" value="1"/>
</dbReference>
<gene>
    <name evidence="2" type="ORF">H2200_004601</name>
</gene>
<dbReference type="EMBL" id="JAPDRK010000006">
    <property type="protein sequence ID" value="KAJ9611417.1"/>
    <property type="molecule type" value="Genomic_DNA"/>
</dbReference>
<reference evidence="2" key="1">
    <citation type="submission" date="2022-10" db="EMBL/GenBank/DDBJ databases">
        <title>Culturing micro-colonial fungi from biological soil crusts in the Mojave desert and describing Neophaeococcomyces mojavensis, and introducing the new genera and species Taxawa tesnikishii.</title>
        <authorList>
            <person name="Kurbessoian T."/>
            <person name="Stajich J.E."/>
        </authorList>
    </citation>
    <scope>NUCLEOTIDE SEQUENCE</scope>
    <source>
        <strain evidence="2">TK_41</strain>
    </source>
</reference>
<evidence type="ECO:0000259" key="1">
    <source>
        <dbReference type="Pfam" id="PF12697"/>
    </source>
</evidence>
<evidence type="ECO:0000313" key="3">
    <source>
        <dbReference type="Proteomes" id="UP001172673"/>
    </source>
</evidence>
<dbReference type="Pfam" id="PF12697">
    <property type="entry name" value="Abhydrolase_6"/>
    <property type="match status" value="1"/>
</dbReference>
<comment type="caution">
    <text evidence="2">The sequence shown here is derived from an EMBL/GenBank/DDBJ whole genome shotgun (WGS) entry which is preliminary data.</text>
</comment>
<evidence type="ECO:0000313" key="2">
    <source>
        <dbReference type="EMBL" id="KAJ9611417.1"/>
    </source>
</evidence>
<dbReference type="SUPFAM" id="SSF53474">
    <property type="entry name" value="alpha/beta-Hydrolases"/>
    <property type="match status" value="1"/>
</dbReference>
<dbReference type="AlphaFoldDB" id="A0AA39CJM1"/>
<dbReference type="InterPro" id="IPR029058">
    <property type="entry name" value="AB_hydrolase_fold"/>
</dbReference>
<dbReference type="InterPro" id="IPR000073">
    <property type="entry name" value="AB_hydrolase_1"/>
</dbReference>
<organism evidence="2 3">
    <name type="scientific">Cladophialophora chaetospira</name>
    <dbReference type="NCBI Taxonomy" id="386627"/>
    <lineage>
        <taxon>Eukaryota</taxon>
        <taxon>Fungi</taxon>
        <taxon>Dikarya</taxon>
        <taxon>Ascomycota</taxon>
        <taxon>Pezizomycotina</taxon>
        <taxon>Eurotiomycetes</taxon>
        <taxon>Chaetothyriomycetidae</taxon>
        <taxon>Chaetothyriales</taxon>
        <taxon>Herpotrichiellaceae</taxon>
        <taxon>Cladophialophora</taxon>
    </lineage>
</organism>
<dbReference type="Proteomes" id="UP001172673">
    <property type="component" value="Unassembled WGS sequence"/>
</dbReference>
<feature type="domain" description="AB hydrolase-1" evidence="1">
    <location>
        <begin position="47"/>
        <end position="310"/>
    </location>
</feature>
<keyword evidence="3" id="KW-1185">Reference proteome</keyword>
<sequence>MPAPMLRPTSKFRPFSITLANGAEVTGIASIPSAFASSSRTTGRPLLVLVHGGKCTPHHFDLSDSHTYSSLSDLGDLAIPVVAIHRPGYGGSTSFLPIADENDEPGEIRYHQETARWLHKFIFPALWERFGVLNQCAGMVAVGHSMGGIQVVVAAELYARDRSAPRKYPLMGIVMSGMGSRFVARPELSEGFPEGEALPEEIFFKAGVMGKLMLGDRSLRLCDSGIYGMVDEMDVGMPREELLSLLAWWPVHWKRCAGEVTVPVLYGLGEYDWLWETNEEHVAEFRAAFVKCENWEGGLVKGAPHCIEWSRAGREWMRKVGVWSADVVDVAARKTTVARASNNP</sequence>
<accession>A0AA39CJM1</accession>
<proteinExistence type="predicted"/>
<name>A0AA39CJM1_9EURO</name>